<comment type="caution">
    <text evidence="3">The sequence shown here is derived from an EMBL/GenBank/DDBJ whole genome shotgun (WGS) entry which is preliminary data.</text>
</comment>
<name>A0AAW3F1U5_BURGA</name>
<evidence type="ECO:0000259" key="2">
    <source>
        <dbReference type="PROSITE" id="PS50914"/>
    </source>
</evidence>
<dbReference type="RefSeq" id="WP_036055801.1">
    <property type="nucleotide sequence ID" value="NZ_CADEVY010000001.1"/>
</dbReference>
<dbReference type="Pfam" id="PF04972">
    <property type="entry name" value="BON"/>
    <property type="match status" value="1"/>
</dbReference>
<gene>
    <name evidence="3" type="ORF">DM48_2050</name>
</gene>
<protein>
    <submittedName>
        <fullName evidence="3">BON domain protein</fullName>
    </submittedName>
</protein>
<proteinExistence type="predicted"/>
<sequence>MTFRLHFAAHHAGLDWRRLGALPITEGPAAGGAGPSLMTAASGADDEPGASRDDPHNPAVPREGRDDDAGIDRAVREAIAPVLDAGAGRVSIAVRQAHVTLEGKVPTDALREAIGHAAAQCPAVASVDNRIAVEPIGGASVVLTPERRTVTHSDALGSTPAPGKRERGRG</sequence>
<organism evidence="3 4">
    <name type="scientific">Burkholderia gladioli</name>
    <name type="common">Pseudomonas marginata</name>
    <name type="synonym">Phytomonas marginata</name>
    <dbReference type="NCBI Taxonomy" id="28095"/>
    <lineage>
        <taxon>Bacteria</taxon>
        <taxon>Pseudomonadati</taxon>
        <taxon>Pseudomonadota</taxon>
        <taxon>Betaproteobacteria</taxon>
        <taxon>Burkholderiales</taxon>
        <taxon>Burkholderiaceae</taxon>
        <taxon>Burkholderia</taxon>
    </lineage>
</organism>
<evidence type="ECO:0000256" key="1">
    <source>
        <dbReference type="SAM" id="MobiDB-lite"/>
    </source>
</evidence>
<dbReference type="Gene3D" id="3.30.1340.30">
    <property type="match status" value="1"/>
</dbReference>
<dbReference type="InterPro" id="IPR007055">
    <property type="entry name" value="BON_dom"/>
</dbReference>
<dbReference type="Proteomes" id="UP000029590">
    <property type="component" value="Unassembled WGS sequence"/>
</dbReference>
<evidence type="ECO:0000313" key="3">
    <source>
        <dbReference type="EMBL" id="KGC13720.1"/>
    </source>
</evidence>
<feature type="region of interest" description="Disordered" evidence="1">
    <location>
        <begin position="30"/>
        <end position="73"/>
    </location>
</feature>
<dbReference type="AlphaFoldDB" id="A0AAW3F1U5"/>
<evidence type="ECO:0000313" key="4">
    <source>
        <dbReference type="Proteomes" id="UP000029590"/>
    </source>
</evidence>
<feature type="compositionally biased region" description="Basic and acidic residues" evidence="1">
    <location>
        <begin position="49"/>
        <end position="73"/>
    </location>
</feature>
<dbReference type="PROSITE" id="PS50914">
    <property type="entry name" value="BON"/>
    <property type="match status" value="1"/>
</dbReference>
<dbReference type="EMBL" id="JPGG01000016">
    <property type="protein sequence ID" value="KGC13720.1"/>
    <property type="molecule type" value="Genomic_DNA"/>
</dbReference>
<accession>A0AAW3F1U5</accession>
<reference evidence="3 4" key="1">
    <citation type="submission" date="2014-04" db="EMBL/GenBank/DDBJ databases">
        <authorList>
            <person name="Bishop-Lilly K.A."/>
            <person name="Broomall S.M."/>
            <person name="Chain P.S."/>
            <person name="Chertkov O."/>
            <person name="Coyne S.R."/>
            <person name="Daligault H.E."/>
            <person name="Davenport K.W."/>
            <person name="Erkkila T."/>
            <person name="Frey K.G."/>
            <person name="Gibbons H.S."/>
            <person name="Gu W."/>
            <person name="Jaissle J."/>
            <person name="Johnson S.L."/>
            <person name="Koroleva G.I."/>
            <person name="Ladner J.T."/>
            <person name="Lo C.-C."/>
            <person name="Minogue T.D."/>
            <person name="Munk C."/>
            <person name="Palacios G.F."/>
            <person name="Redden C.L."/>
            <person name="Rosenzweig C.N."/>
            <person name="Scholz M.B."/>
            <person name="Teshima H."/>
            <person name="Xu Y."/>
        </authorList>
    </citation>
    <scope>NUCLEOTIDE SEQUENCE [LARGE SCALE GENOMIC DNA]</scope>
    <source>
        <strain evidence="4">gladioli</strain>
    </source>
</reference>
<feature type="domain" description="BON" evidence="2">
    <location>
        <begin position="67"/>
        <end position="135"/>
    </location>
</feature>
<feature type="region of interest" description="Disordered" evidence="1">
    <location>
        <begin position="147"/>
        <end position="170"/>
    </location>
</feature>
<dbReference type="KEGG" id="bgo:BM43_5715"/>